<dbReference type="OMA" id="DHEDAAC"/>
<dbReference type="EMBL" id="GG698909">
    <property type="protein sequence ID" value="EEU41319.1"/>
    <property type="molecule type" value="Genomic_DNA"/>
</dbReference>
<feature type="domain" description="Alpha/beta hydrolase fold-3" evidence="1">
    <location>
        <begin position="93"/>
        <end position="308"/>
    </location>
</feature>
<dbReference type="SUPFAM" id="SSF53474">
    <property type="entry name" value="alpha/beta-Hydrolases"/>
    <property type="match status" value="1"/>
</dbReference>
<dbReference type="RefSeq" id="XP_003047032.1">
    <property type="nucleotide sequence ID" value="XM_003046986.1"/>
</dbReference>
<dbReference type="InterPro" id="IPR029058">
    <property type="entry name" value="AB_hydrolase_fold"/>
</dbReference>
<dbReference type="eggNOG" id="KOG1515">
    <property type="taxonomic scope" value="Eukaryota"/>
</dbReference>
<dbReference type="HOGENOM" id="CLU_012494_6_3_1"/>
<keyword evidence="3" id="KW-1185">Reference proteome</keyword>
<accession>C7Z3J0</accession>
<organism evidence="2 3">
    <name type="scientific">Fusarium vanettenii (strain ATCC MYA-4622 / CBS 123669 / FGSC 9596 / NRRL 45880 / 77-13-4)</name>
    <name type="common">Fusarium solani subsp. pisi</name>
    <dbReference type="NCBI Taxonomy" id="660122"/>
    <lineage>
        <taxon>Eukaryota</taxon>
        <taxon>Fungi</taxon>
        <taxon>Dikarya</taxon>
        <taxon>Ascomycota</taxon>
        <taxon>Pezizomycotina</taxon>
        <taxon>Sordariomycetes</taxon>
        <taxon>Hypocreomycetidae</taxon>
        <taxon>Hypocreales</taxon>
        <taxon>Nectriaceae</taxon>
        <taxon>Fusarium</taxon>
        <taxon>Fusarium solani species complex</taxon>
        <taxon>Fusarium vanettenii</taxon>
    </lineage>
</organism>
<dbReference type="GO" id="GO:0004806">
    <property type="term" value="F:triacylglycerol lipase activity"/>
    <property type="evidence" value="ECO:0007669"/>
    <property type="project" value="TreeGrafter"/>
</dbReference>
<dbReference type="VEuPathDB" id="FungiDB:NECHADRAFT_83266"/>
<dbReference type="GO" id="GO:0005829">
    <property type="term" value="C:cytosol"/>
    <property type="evidence" value="ECO:0007669"/>
    <property type="project" value="TreeGrafter"/>
</dbReference>
<evidence type="ECO:0000259" key="1">
    <source>
        <dbReference type="Pfam" id="PF07859"/>
    </source>
</evidence>
<dbReference type="GO" id="GO:0019433">
    <property type="term" value="P:triglyceride catabolic process"/>
    <property type="evidence" value="ECO:0007669"/>
    <property type="project" value="TreeGrafter"/>
</dbReference>
<dbReference type="PANTHER" id="PTHR23025:SF4">
    <property type="entry name" value="ALPHA_BETA HYDROLASE FOLD-3 DOMAIN-CONTAINING PROTEIN"/>
    <property type="match status" value="1"/>
</dbReference>
<gene>
    <name evidence="2" type="ORF">NECHADRAFT_83266</name>
</gene>
<dbReference type="InterPro" id="IPR013094">
    <property type="entry name" value="AB_hydrolase_3"/>
</dbReference>
<sequence>MADYMHHAELDPEWVEFSRTFTSPTVPKDLALAKEFANRSRTELFNRVLGPIEGVSTCDLSIFTRDGNSIAVRLYFPDPKSATAVPSDRGLYIYLHGGGWLFGSLDTEDVHCRLLAISLDCVVLSVDYRHTPEWTFPTQYYDVFDAIDWILNLDRLEEYGISPDKVVVGGVSAGGTLSVASAVREIEQATHRIKGINASLPSPIHWTRFPRHLVKDAFSSFEQNANAPLLPMARLEYLHSLLEADPDSPYVSPFLLPDTVLQQLPRMAFHVCGADPLRDGELLFEEKLKRLGVETKITVFSGWPHAFWNLPQIKSSVLFRQQMVDDAKWLLEGA</sequence>
<dbReference type="Pfam" id="PF07859">
    <property type="entry name" value="Abhydrolase_3"/>
    <property type="match status" value="1"/>
</dbReference>
<dbReference type="STRING" id="660122.C7Z3J0"/>
<dbReference type="AlphaFoldDB" id="C7Z3J0"/>
<dbReference type="OrthoDB" id="408631at2759"/>
<evidence type="ECO:0000313" key="3">
    <source>
        <dbReference type="Proteomes" id="UP000005206"/>
    </source>
</evidence>
<reference evidence="2 3" key="1">
    <citation type="journal article" date="2009" name="PLoS Genet.">
        <title>The genome of Nectria haematococca: contribution of supernumerary chromosomes to gene expansion.</title>
        <authorList>
            <person name="Coleman J.J."/>
            <person name="Rounsley S.D."/>
            <person name="Rodriguez-Carres M."/>
            <person name="Kuo A."/>
            <person name="Wasmann C.C."/>
            <person name="Grimwood J."/>
            <person name="Schmutz J."/>
            <person name="Taga M."/>
            <person name="White G.J."/>
            <person name="Zhou S."/>
            <person name="Schwartz D.C."/>
            <person name="Freitag M."/>
            <person name="Ma L.J."/>
            <person name="Danchin E.G."/>
            <person name="Henrissat B."/>
            <person name="Coutinho P.M."/>
            <person name="Nelson D.R."/>
            <person name="Straney D."/>
            <person name="Napoli C.A."/>
            <person name="Barker B.M."/>
            <person name="Gribskov M."/>
            <person name="Rep M."/>
            <person name="Kroken S."/>
            <person name="Molnar I."/>
            <person name="Rensing C."/>
            <person name="Kennell J.C."/>
            <person name="Zamora J."/>
            <person name="Farman M.L."/>
            <person name="Selker E.U."/>
            <person name="Salamov A."/>
            <person name="Shapiro H."/>
            <person name="Pangilinan J."/>
            <person name="Lindquist E."/>
            <person name="Lamers C."/>
            <person name="Grigoriev I.V."/>
            <person name="Geiser D.M."/>
            <person name="Covert S.F."/>
            <person name="Temporini E."/>
            <person name="Vanetten H.D."/>
        </authorList>
    </citation>
    <scope>NUCLEOTIDE SEQUENCE [LARGE SCALE GENOMIC DNA]</scope>
    <source>
        <strain evidence="3">ATCC MYA-4622 / CBS 123669 / FGSC 9596 / NRRL 45880 / 77-13-4</strain>
    </source>
</reference>
<dbReference type="GO" id="GO:0004771">
    <property type="term" value="F:sterol ester esterase activity"/>
    <property type="evidence" value="ECO:0007669"/>
    <property type="project" value="TreeGrafter"/>
</dbReference>
<evidence type="ECO:0000313" key="2">
    <source>
        <dbReference type="EMBL" id="EEU41319.1"/>
    </source>
</evidence>
<dbReference type="GeneID" id="9675442"/>
<dbReference type="InParanoid" id="C7Z3J0"/>
<dbReference type="Gene3D" id="3.40.50.1820">
    <property type="entry name" value="alpha/beta hydrolase"/>
    <property type="match status" value="1"/>
</dbReference>
<name>C7Z3J0_FUSV7</name>
<dbReference type="Proteomes" id="UP000005206">
    <property type="component" value="Chromosome 8"/>
</dbReference>
<dbReference type="PANTHER" id="PTHR23025">
    <property type="entry name" value="TRIACYLGLYCEROL LIPASE"/>
    <property type="match status" value="1"/>
</dbReference>
<proteinExistence type="predicted"/>
<dbReference type="KEGG" id="nhe:NECHADRAFT_83266"/>
<protein>
    <recommendedName>
        <fullName evidence="1">Alpha/beta hydrolase fold-3 domain-containing protein</fullName>
    </recommendedName>
</protein>